<dbReference type="AlphaFoldDB" id="A0A150TBA1"/>
<dbReference type="InterPro" id="IPR007712">
    <property type="entry name" value="RelE/ParE_toxin"/>
</dbReference>
<dbReference type="InterPro" id="IPR035093">
    <property type="entry name" value="RelE/ParE_toxin_dom_sf"/>
</dbReference>
<evidence type="ECO:0000256" key="1">
    <source>
        <dbReference type="ARBA" id="ARBA00006226"/>
    </source>
</evidence>
<evidence type="ECO:0000313" key="3">
    <source>
        <dbReference type="EMBL" id="KYG01985.1"/>
    </source>
</evidence>
<accession>A0A150TBA1</accession>
<dbReference type="InterPro" id="IPR051803">
    <property type="entry name" value="TA_system_RelE-like_toxin"/>
</dbReference>
<dbReference type="Proteomes" id="UP000075502">
    <property type="component" value="Unassembled WGS sequence"/>
</dbReference>
<sequence length="97" mass="11425">MRFRLHPRALQEFEEAVDYYLELSPEVASRFVDAFEAAVSFVRQNPAAAARIEGDVRRWNLRKFPYALIYRISNEHVVVLAVMPARREPGYWKNRIS</sequence>
<gene>
    <name evidence="3" type="ORF">BE21_55485</name>
</gene>
<protein>
    <submittedName>
        <fullName evidence="3">Plasmid stabilization protein</fullName>
    </submittedName>
</protein>
<dbReference type="PANTHER" id="PTHR33755">
    <property type="entry name" value="TOXIN PARE1-RELATED"/>
    <property type="match status" value="1"/>
</dbReference>
<dbReference type="EMBL" id="JEME01003197">
    <property type="protein sequence ID" value="KYG01985.1"/>
    <property type="molecule type" value="Genomic_DNA"/>
</dbReference>
<dbReference type="PANTHER" id="PTHR33755:SF8">
    <property type="entry name" value="TOXIN PARE2"/>
    <property type="match status" value="1"/>
</dbReference>
<proteinExistence type="inferred from homology"/>
<comment type="caution">
    <text evidence="3">The sequence shown here is derived from an EMBL/GenBank/DDBJ whole genome shotgun (WGS) entry which is preliminary data.</text>
</comment>
<dbReference type="Gene3D" id="3.30.2310.20">
    <property type="entry name" value="RelE-like"/>
    <property type="match status" value="1"/>
</dbReference>
<dbReference type="Pfam" id="PF05016">
    <property type="entry name" value="ParE_toxin"/>
    <property type="match status" value="1"/>
</dbReference>
<keyword evidence="2" id="KW-1277">Toxin-antitoxin system</keyword>
<reference evidence="3 4" key="1">
    <citation type="submission" date="2014-02" db="EMBL/GenBank/DDBJ databases">
        <title>The small core and large imbalanced accessory genome model reveals a collaborative survival strategy of Sorangium cellulosum strains in nature.</title>
        <authorList>
            <person name="Han K."/>
            <person name="Peng R."/>
            <person name="Blom J."/>
            <person name="Li Y.-Z."/>
        </authorList>
    </citation>
    <scope>NUCLEOTIDE SEQUENCE [LARGE SCALE GENOMIC DNA]</scope>
    <source>
        <strain evidence="3 4">So0007-03</strain>
    </source>
</reference>
<name>A0A150TBA1_SORCE</name>
<evidence type="ECO:0000313" key="4">
    <source>
        <dbReference type="Proteomes" id="UP000075502"/>
    </source>
</evidence>
<evidence type="ECO:0000256" key="2">
    <source>
        <dbReference type="ARBA" id="ARBA00022649"/>
    </source>
</evidence>
<organism evidence="3 4">
    <name type="scientific">Sorangium cellulosum</name>
    <name type="common">Polyangium cellulosum</name>
    <dbReference type="NCBI Taxonomy" id="56"/>
    <lineage>
        <taxon>Bacteria</taxon>
        <taxon>Pseudomonadati</taxon>
        <taxon>Myxococcota</taxon>
        <taxon>Polyangia</taxon>
        <taxon>Polyangiales</taxon>
        <taxon>Polyangiaceae</taxon>
        <taxon>Sorangium</taxon>
    </lineage>
</organism>
<comment type="similarity">
    <text evidence="1">Belongs to the RelE toxin family.</text>
</comment>